<evidence type="ECO:0000313" key="2">
    <source>
        <dbReference type="EMBL" id="KUG03006.1"/>
    </source>
</evidence>
<feature type="transmembrane region" description="Helical" evidence="1">
    <location>
        <begin position="125"/>
        <end position="145"/>
    </location>
</feature>
<feature type="transmembrane region" description="Helical" evidence="1">
    <location>
        <begin position="233"/>
        <end position="251"/>
    </location>
</feature>
<keyword evidence="1" id="KW-0472">Membrane</keyword>
<feature type="transmembrane region" description="Helical" evidence="1">
    <location>
        <begin position="39"/>
        <end position="67"/>
    </location>
</feature>
<dbReference type="EMBL" id="LNQE01001897">
    <property type="protein sequence ID" value="KUG03006.1"/>
    <property type="molecule type" value="Genomic_DNA"/>
</dbReference>
<feature type="transmembrane region" description="Helical" evidence="1">
    <location>
        <begin position="157"/>
        <end position="177"/>
    </location>
</feature>
<evidence type="ECO:0000256" key="1">
    <source>
        <dbReference type="SAM" id="Phobius"/>
    </source>
</evidence>
<keyword evidence="1" id="KW-1133">Transmembrane helix</keyword>
<reference evidence="2" key="1">
    <citation type="journal article" date="2015" name="Proc. Natl. Acad. Sci. U.S.A.">
        <title>Networks of energetic and metabolic interactions define dynamics in microbial communities.</title>
        <authorList>
            <person name="Embree M."/>
            <person name="Liu J.K."/>
            <person name="Al-Bassam M.M."/>
            <person name="Zengler K."/>
        </authorList>
    </citation>
    <scope>NUCLEOTIDE SEQUENCE</scope>
</reference>
<feature type="transmembrane region" description="Helical" evidence="1">
    <location>
        <begin position="263"/>
        <end position="285"/>
    </location>
</feature>
<organism evidence="2">
    <name type="scientific">hydrocarbon metagenome</name>
    <dbReference type="NCBI Taxonomy" id="938273"/>
    <lineage>
        <taxon>unclassified sequences</taxon>
        <taxon>metagenomes</taxon>
        <taxon>ecological metagenomes</taxon>
    </lineage>
</organism>
<feature type="transmembrane region" description="Helical" evidence="1">
    <location>
        <begin position="197"/>
        <end position="226"/>
    </location>
</feature>
<protein>
    <submittedName>
        <fullName evidence="2">Putative transmembrane protein hiec</fullName>
    </submittedName>
</protein>
<name>A0A0W8E331_9ZZZZ</name>
<accession>A0A0W8E331</accession>
<sequence length="307" mass="33942">MTDKRSINIIGNILMLLSLAFIVNRIIEYQIDFRNILSVRVSISVIISIIIYALVVLTLANIFYALIKLLSGNGISKNNAVFIYCKANLYKYLPGNVFHYIGRNQIAVHEDISHGTIAAATIAEMLFLTLAAVILVIVFAGQYAVKWSLDNFTNKEIIMILVFIVISSLAAIILYNFNLSVKEWVTRYTTQISHFRFAVFSKFVITYIITFILNGAMFIVVLYGIGGGLSKNLILPVIGMYAFSWIIGFVTPGAPAGLGIREAIMSALLIGMVEGDLVITAVVLYRIVTTLGDVTGFIIAHHVPTYN</sequence>
<gene>
    <name evidence="2" type="ORF">ASZ90_019618</name>
</gene>
<dbReference type="AlphaFoldDB" id="A0A0W8E331"/>
<proteinExistence type="predicted"/>
<keyword evidence="1 2" id="KW-0812">Transmembrane</keyword>
<comment type="caution">
    <text evidence="2">The sequence shown here is derived from an EMBL/GenBank/DDBJ whole genome shotgun (WGS) entry which is preliminary data.</text>
</comment>
<feature type="transmembrane region" description="Helical" evidence="1">
    <location>
        <begin position="6"/>
        <end position="27"/>
    </location>
</feature>